<dbReference type="Proteomes" id="UP000748025">
    <property type="component" value="Unassembled WGS sequence"/>
</dbReference>
<dbReference type="PROSITE" id="PS00109">
    <property type="entry name" value="PROTEIN_KINASE_TYR"/>
    <property type="match status" value="1"/>
</dbReference>
<evidence type="ECO:0000256" key="7">
    <source>
        <dbReference type="ARBA" id="ARBA00033194"/>
    </source>
</evidence>
<evidence type="ECO:0000313" key="12">
    <source>
        <dbReference type="Proteomes" id="UP000748025"/>
    </source>
</evidence>
<reference evidence="11" key="1">
    <citation type="journal article" date="2020" name="bioRxiv">
        <title>Whole genome comparisons of ergot fungi reveals the divergence and evolution of species within the genus Claviceps are the result of varying mechanisms driving genome evolution and host range expansion.</title>
        <authorList>
            <person name="Wyka S.A."/>
            <person name="Mondo S.J."/>
            <person name="Liu M."/>
            <person name="Dettman J."/>
            <person name="Nalam V."/>
            <person name="Broders K.D."/>
        </authorList>
    </citation>
    <scope>NUCLEOTIDE SEQUENCE</scope>
    <source>
        <strain evidence="11">CCC 602</strain>
    </source>
</reference>
<comment type="catalytic activity">
    <reaction evidence="9">
        <text>L-seryl-[protein] + ATP = O-phospho-L-seryl-[protein] + ADP + H(+)</text>
        <dbReference type="Rhea" id="RHEA:17989"/>
        <dbReference type="Rhea" id="RHEA-COMP:9863"/>
        <dbReference type="Rhea" id="RHEA-COMP:11604"/>
        <dbReference type="ChEBI" id="CHEBI:15378"/>
        <dbReference type="ChEBI" id="CHEBI:29999"/>
        <dbReference type="ChEBI" id="CHEBI:30616"/>
        <dbReference type="ChEBI" id="CHEBI:83421"/>
        <dbReference type="ChEBI" id="CHEBI:456216"/>
        <dbReference type="EC" id="2.7.11.1"/>
    </reaction>
</comment>
<evidence type="ECO:0000256" key="3">
    <source>
        <dbReference type="ARBA" id="ARBA00012513"/>
    </source>
</evidence>
<comment type="catalytic activity">
    <reaction evidence="8">
        <text>L-threonyl-[protein] + ATP = O-phospho-L-threonyl-[protein] + ADP + H(+)</text>
        <dbReference type="Rhea" id="RHEA:46608"/>
        <dbReference type="Rhea" id="RHEA-COMP:11060"/>
        <dbReference type="Rhea" id="RHEA-COMP:11605"/>
        <dbReference type="ChEBI" id="CHEBI:15378"/>
        <dbReference type="ChEBI" id="CHEBI:30013"/>
        <dbReference type="ChEBI" id="CHEBI:30616"/>
        <dbReference type="ChEBI" id="CHEBI:61977"/>
        <dbReference type="ChEBI" id="CHEBI:456216"/>
        <dbReference type="EC" id="2.7.11.1"/>
    </reaction>
</comment>
<comment type="caution">
    <text evidence="11">The sequence shown here is derived from an EMBL/GenBank/DDBJ whole genome shotgun (WGS) entry which is preliminary data.</text>
</comment>
<feature type="domain" description="Protein kinase" evidence="10">
    <location>
        <begin position="62"/>
        <end position="441"/>
    </location>
</feature>
<dbReference type="InterPro" id="IPR008266">
    <property type="entry name" value="Tyr_kinase_AS"/>
</dbReference>
<evidence type="ECO:0000259" key="10">
    <source>
        <dbReference type="PROSITE" id="PS50011"/>
    </source>
</evidence>
<evidence type="ECO:0000256" key="1">
    <source>
        <dbReference type="ARBA" id="ARBA00003747"/>
    </source>
</evidence>
<sequence length="451" mass="52548">MIDPKYRLLVGSGNLINGGPYTWYITDIDQRRRFTVIYDPPVPLQSHEDIKATEDICQKQLQRSVDKLGSGVYGIYFTEPDGPITPITDPEEDMTSYVNCHSLAALQLMFPVKTVYLASLTELDRLQWQVDLISYQESPSISNTPSEKIAVFKYWFMFNGMFRTWSELNCWCRLPRDHPHIVPFDSVVLDNTTDGIVGFTNLFIPGGTLFSNNATSRPFRLRWLHQLLSVVDDLNYRYGIMHQDIAPRNLLIDKKDNLRLFDFNYSIMIDKDYSPHRDDWKGIAFTLYEIITLDEHFRKVPHEEQDAEALLHLEWVKHPDVKLDNDVQAFRDVLNIWLNKRRLKKFDPADTWVRWDWMPEPPLRAVPCFDSQRKIIGKEIKSVTTLFRQDLIAMGEPFWDWERPASYLLGEALRENVGQKTLGDKNLNDGVTDKKVMHQTVESQDNINGNT</sequence>
<evidence type="ECO:0000256" key="9">
    <source>
        <dbReference type="ARBA" id="ARBA00048679"/>
    </source>
</evidence>
<dbReference type="GO" id="GO:0005524">
    <property type="term" value="F:ATP binding"/>
    <property type="evidence" value="ECO:0007669"/>
    <property type="project" value="InterPro"/>
</dbReference>
<accession>A0A9P7NHP1</accession>
<dbReference type="PROSITE" id="PS50011">
    <property type="entry name" value="PROTEIN_KINASE_DOM"/>
    <property type="match status" value="1"/>
</dbReference>
<dbReference type="OrthoDB" id="4062651at2759"/>
<dbReference type="SUPFAM" id="SSF56112">
    <property type="entry name" value="Protein kinase-like (PK-like)"/>
    <property type="match status" value="1"/>
</dbReference>
<dbReference type="EC" id="2.7.11.1" evidence="3"/>
<evidence type="ECO:0000256" key="5">
    <source>
        <dbReference type="ARBA" id="ARBA00019973"/>
    </source>
</evidence>
<name>A0A9P7NHP1_9HYPO</name>
<evidence type="ECO:0000256" key="2">
    <source>
        <dbReference type="ARBA" id="ARBA00011534"/>
    </source>
</evidence>
<protein>
    <recommendedName>
        <fullName evidence="5">EKC/KEOPS complex subunit BUD32</fullName>
        <ecNumber evidence="3">2.7.11.1</ecNumber>
    </recommendedName>
    <alternativeName>
        <fullName evidence="6 7">Atypical Serine/threonine protein kinase BUD32</fullName>
    </alternativeName>
    <alternativeName>
        <fullName evidence="4">EKC/KEOPS complex subunit bud32</fullName>
    </alternativeName>
</protein>
<dbReference type="Gene3D" id="3.30.200.20">
    <property type="entry name" value="Phosphorylase Kinase, domain 1"/>
    <property type="match status" value="1"/>
</dbReference>
<dbReference type="GO" id="GO:0004674">
    <property type="term" value="F:protein serine/threonine kinase activity"/>
    <property type="evidence" value="ECO:0007669"/>
    <property type="project" value="UniProtKB-EC"/>
</dbReference>
<comment type="function">
    <text evidence="1">Component of the EKC/KEOPS complex that is required for the formation of a threonylcarbamoyl group on adenosine at position 37 (t(6)A37) in tRNAs that read codons beginning with adenine. The complex is probably involved in the transfer of the threonylcarbamoyl moiety of threonylcarbamoyl-AMP (TC-AMP) to the N6 group of A37. BUD32 has ATPase activity in the context of the EKC/KEOPS complex and likely plays a supporting role to the catalytic subunit KAE1. The EKC/KEOPS complex also promotes both telomere uncapping and telomere elongation. The complex is required for efficient recruitment of transcriptional coactivators.</text>
</comment>
<dbReference type="InterPro" id="IPR011009">
    <property type="entry name" value="Kinase-like_dom_sf"/>
</dbReference>
<proteinExistence type="predicted"/>
<gene>
    <name evidence="11" type="ORF">E4U43_002856</name>
</gene>
<dbReference type="Gene3D" id="1.10.510.10">
    <property type="entry name" value="Transferase(Phosphotransferase) domain 1"/>
    <property type="match status" value="1"/>
</dbReference>
<dbReference type="SMART" id="SM00220">
    <property type="entry name" value="S_TKc"/>
    <property type="match status" value="1"/>
</dbReference>
<keyword evidence="12" id="KW-1185">Reference proteome</keyword>
<dbReference type="AlphaFoldDB" id="A0A9P7NHP1"/>
<evidence type="ECO:0000313" key="11">
    <source>
        <dbReference type="EMBL" id="KAG6016877.1"/>
    </source>
</evidence>
<dbReference type="EMBL" id="SRPW01000205">
    <property type="protein sequence ID" value="KAG6016877.1"/>
    <property type="molecule type" value="Genomic_DNA"/>
</dbReference>
<dbReference type="InterPro" id="IPR000719">
    <property type="entry name" value="Prot_kinase_dom"/>
</dbReference>
<evidence type="ECO:0000256" key="8">
    <source>
        <dbReference type="ARBA" id="ARBA00047899"/>
    </source>
</evidence>
<organism evidence="11 12">
    <name type="scientific">Claviceps pusilla</name>
    <dbReference type="NCBI Taxonomy" id="123648"/>
    <lineage>
        <taxon>Eukaryota</taxon>
        <taxon>Fungi</taxon>
        <taxon>Dikarya</taxon>
        <taxon>Ascomycota</taxon>
        <taxon>Pezizomycotina</taxon>
        <taxon>Sordariomycetes</taxon>
        <taxon>Hypocreomycetidae</taxon>
        <taxon>Hypocreales</taxon>
        <taxon>Clavicipitaceae</taxon>
        <taxon>Claviceps</taxon>
    </lineage>
</organism>
<evidence type="ECO:0000256" key="4">
    <source>
        <dbReference type="ARBA" id="ARBA00013948"/>
    </source>
</evidence>
<evidence type="ECO:0000256" key="6">
    <source>
        <dbReference type="ARBA" id="ARBA00030980"/>
    </source>
</evidence>
<comment type="subunit">
    <text evidence="2">Component of the EKC/KEOPS complex composed of at least BUD32, CGI121, GON7, KAE1 and PCC1; the whole complex dimerizes.</text>
</comment>